<sequence length="94" mass="10480">MNTKDNQNKPIVGKLAIGGKTYDLADAPKRIIDIVEFVRRLGMQEQEHRFELTKIKLAQQQAARDLSGLVVSEQLQPIEETSQTDTNGNGDDTV</sequence>
<dbReference type="EMBL" id="UINC01192524">
    <property type="protein sequence ID" value="SVE07716.1"/>
    <property type="molecule type" value="Genomic_DNA"/>
</dbReference>
<organism evidence="2">
    <name type="scientific">marine metagenome</name>
    <dbReference type="NCBI Taxonomy" id="408172"/>
    <lineage>
        <taxon>unclassified sequences</taxon>
        <taxon>metagenomes</taxon>
        <taxon>ecological metagenomes</taxon>
    </lineage>
</organism>
<evidence type="ECO:0000256" key="1">
    <source>
        <dbReference type="SAM" id="MobiDB-lite"/>
    </source>
</evidence>
<protein>
    <submittedName>
        <fullName evidence="2">Uncharacterized protein</fullName>
    </submittedName>
</protein>
<evidence type="ECO:0000313" key="2">
    <source>
        <dbReference type="EMBL" id="SVE07716.1"/>
    </source>
</evidence>
<accession>A0A383AIG7</accession>
<feature type="non-terminal residue" evidence="2">
    <location>
        <position position="94"/>
    </location>
</feature>
<feature type="region of interest" description="Disordered" evidence="1">
    <location>
        <begin position="73"/>
        <end position="94"/>
    </location>
</feature>
<proteinExistence type="predicted"/>
<name>A0A383AIG7_9ZZZZ</name>
<reference evidence="2" key="1">
    <citation type="submission" date="2018-05" db="EMBL/GenBank/DDBJ databases">
        <authorList>
            <person name="Lanie J.A."/>
            <person name="Ng W.-L."/>
            <person name="Kazmierczak K.M."/>
            <person name="Andrzejewski T.M."/>
            <person name="Davidsen T.M."/>
            <person name="Wayne K.J."/>
            <person name="Tettelin H."/>
            <person name="Glass J.I."/>
            <person name="Rusch D."/>
            <person name="Podicherti R."/>
            <person name="Tsui H.-C.T."/>
            <person name="Winkler M.E."/>
        </authorList>
    </citation>
    <scope>NUCLEOTIDE SEQUENCE</scope>
</reference>
<dbReference type="AlphaFoldDB" id="A0A383AIG7"/>
<gene>
    <name evidence="2" type="ORF">METZ01_LOCUS460570</name>
</gene>